<feature type="transmembrane region" description="Helical" evidence="1">
    <location>
        <begin position="204"/>
        <end position="223"/>
    </location>
</feature>
<gene>
    <name evidence="2" type="ORF">OM960_12725</name>
</gene>
<keyword evidence="1" id="KW-1133">Transmembrane helix</keyword>
<dbReference type="InterPro" id="IPR025333">
    <property type="entry name" value="DUF4239"/>
</dbReference>
<protein>
    <recommendedName>
        <fullName evidence="4">DUF4239 domain-containing protein</fullName>
    </recommendedName>
</protein>
<organism evidence="2 3">
    <name type="scientific">Defluviimonas salinarum</name>
    <dbReference type="NCBI Taxonomy" id="2992147"/>
    <lineage>
        <taxon>Bacteria</taxon>
        <taxon>Pseudomonadati</taxon>
        <taxon>Pseudomonadota</taxon>
        <taxon>Alphaproteobacteria</taxon>
        <taxon>Rhodobacterales</taxon>
        <taxon>Paracoccaceae</taxon>
        <taxon>Albidovulum</taxon>
    </lineage>
</organism>
<proteinExistence type="predicted"/>
<keyword evidence="3" id="KW-1185">Reference proteome</keyword>
<sequence>MGNETGELYTRLGEPLLPFPYLVAMILVSLPLAALVGYRFGHVEYGRRQYDKVPPEQVPGATSLGAMLALVGLLLGFAFSSVLNWREARQTALVEEAAAISSAFLGADLLKDPGRTDLQTQILAYAQTRLASNDDLRTREAFGAFLERTLEAQAEIWPATMRAMSDATSDPVRTLVARGVMDMLDSHTRRIAAAAEQVPPPAQLMIFLAALVAIMIVGNRSALQGRPQTWRTFAFAGLLAVVMIMILDLDRMHEGTMRLNPDTMLATIHDMETALAALAR</sequence>
<name>A0ABT3J431_9RHOB</name>
<evidence type="ECO:0000256" key="1">
    <source>
        <dbReference type="SAM" id="Phobius"/>
    </source>
</evidence>
<evidence type="ECO:0008006" key="4">
    <source>
        <dbReference type="Google" id="ProtNLM"/>
    </source>
</evidence>
<feature type="transmembrane region" description="Helical" evidence="1">
    <location>
        <begin position="61"/>
        <end position="83"/>
    </location>
</feature>
<reference evidence="2 3" key="1">
    <citation type="submission" date="2022-10" db="EMBL/GenBank/DDBJ databases">
        <title>Defluviimonas sp. CAU 1641 isolated from mud.</title>
        <authorList>
            <person name="Kim W."/>
        </authorList>
    </citation>
    <scope>NUCLEOTIDE SEQUENCE [LARGE SCALE GENOMIC DNA]</scope>
    <source>
        <strain evidence="2 3">CAU 1641</strain>
    </source>
</reference>
<evidence type="ECO:0000313" key="2">
    <source>
        <dbReference type="EMBL" id="MCW3782451.1"/>
    </source>
</evidence>
<comment type="caution">
    <text evidence="2">The sequence shown here is derived from an EMBL/GenBank/DDBJ whole genome shotgun (WGS) entry which is preliminary data.</text>
</comment>
<keyword evidence="1" id="KW-0472">Membrane</keyword>
<feature type="transmembrane region" description="Helical" evidence="1">
    <location>
        <begin position="21"/>
        <end position="41"/>
    </location>
</feature>
<dbReference type="Proteomes" id="UP001207582">
    <property type="component" value="Unassembled WGS sequence"/>
</dbReference>
<feature type="transmembrane region" description="Helical" evidence="1">
    <location>
        <begin position="229"/>
        <end position="249"/>
    </location>
</feature>
<dbReference type="Pfam" id="PF14023">
    <property type="entry name" value="Bestrophin-like"/>
    <property type="match status" value="1"/>
</dbReference>
<accession>A0ABT3J431</accession>
<keyword evidence="1" id="KW-0812">Transmembrane</keyword>
<dbReference type="EMBL" id="JAPDOG010000010">
    <property type="protein sequence ID" value="MCW3782451.1"/>
    <property type="molecule type" value="Genomic_DNA"/>
</dbReference>
<dbReference type="RefSeq" id="WP_264772191.1">
    <property type="nucleotide sequence ID" value="NZ_JAPDOG010000010.1"/>
</dbReference>
<evidence type="ECO:0000313" key="3">
    <source>
        <dbReference type="Proteomes" id="UP001207582"/>
    </source>
</evidence>